<dbReference type="Proteomes" id="UP000594261">
    <property type="component" value="Chromosome 7"/>
</dbReference>
<dbReference type="InParanoid" id="A0A7N2M5E2"/>
<proteinExistence type="predicted"/>
<protein>
    <submittedName>
        <fullName evidence="1">Uncharacterized protein</fullName>
    </submittedName>
</protein>
<accession>A0A7N2M5E2</accession>
<dbReference type="Gene3D" id="3.40.50.300">
    <property type="entry name" value="P-loop containing nucleotide triphosphate hydrolases"/>
    <property type="match status" value="1"/>
</dbReference>
<keyword evidence="2" id="KW-1185">Reference proteome</keyword>
<dbReference type="Gramene" id="QL07p043998:mrna">
    <property type="protein sequence ID" value="QL07p043998:mrna"/>
    <property type="gene ID" value="QL07p043998"/>
</dbReference>
<reference evidence="1 2" key="1">
    <citation type="journal article" date="2016" name="G3 (Bethesda)">
        <title>First Draft Assembly and Annotation of the Genome of a California Endemic Oak Quercus lobata Nee (Fagaceae).</title>
        <authorList>
            <person name="Sork V.L."/>
            <person name="Fitz-Gibbon S.T."/>
            <person name="Puiu D."/>
            <person name="Crepeau M."/>
            <person name="Gugger P.F."/>
            <person name="Sherman R."/>
            <person name="Stevens K."/>
            <person name="Langley C.H."/>
            <person name="Pellegrini M."/>
            <person name="Salzberg S.L."/>
        </authorList>
    </citation>
    <scope>NUCLEOTIDE SEQUENCE [LARGE SCALE GENOMIC DNA]</scope>
    <source>
        <strain evidence="1 2">cv. SW786</strain>
    </source>
</reference>
<organism evidence="1 2">
    <name type="scientific">Quercus lobata</name>
    <name type="common">Valley oak</name>
    <dbReference type="NCBI Taxonomy" id="97700"/>
    <lineage>
        <taxon>Eukaryota</taxon>
        <taxon>Viridiplantae</taxon>
        <taxon>Streptophyta</taxon>
        <taxon>Embryophyta</taxon>
        <taxon>Tracheophyta</taxon>
        <taxon>Spermatophyta</taxon>
        <taxon>Magnoliopsida</taxon>
        <taxon>eudicotyledons</taxon>
        <taxon>Gunneridae</taxon>
        <taxon>Pentapetalae</taxon>
        <taxon>rosids</taxon>
        <taxon>fabids</taxon>
        <taxon>Fagales</taxon>
        <taxon>Fagaceae</taxon>
        <taxon>Quercus</taxon>
    </lineage>
</organism>
<dbReference type="EnsemblPlants" id="QL07p043998:mrna">
    <property type="protein sequence ID" value="QL07p043998:mrna"/>
    <property type="gene ID" value="QL07p043998"/>
</dbReference>
<dbReference type="AlphaFoldDB" id="A0A7N2M5E2"/>
<sequence length="104" mass="12014">MQYQLSYKALGDVLLFCNKLKFVMVPLLVINYDLPNNPELYIRRIGCSGPQGRKLIWALSKPTFQCLWVVAINLAKADEIKILQDLEQYYDTHIDEVPSNIDLI</sequence>
<evidence type="ECO:0000313" key="2">
    <source>
        <dbReference type="Proteomes" id="UP000594261"/>
    </source>
</evidence>
<name>A0A7N2M5E2_QUELO</name>
<evidence type="ECO:0000313" key="1">
    <source>
        <dbReference type="EnsemblPlants" id="QL07p043998:mrna"/>
    </source>
</evidence>
<dbReference type="EMBL" id="LRBV02000007">
    <property type="status" value="NOT_ANNOTATED_CDS"/>
    <property type="molecule type" value="Genomic_DNA"/>
</dbReference>
<reference evidence="1" key="2">
    <citation type="submission" date="2021-01" db="UniProtKB">
        <authorList>
            <consortium name="EnsemblPlants"/>
        </authorList>
    </citation>
    <scope>IDENTIFICATION</scope>
</reference>
<dbReference type="InterPro" id="IPR027417">
    <property type="entry name" value="P-loop_NTPase"/>
</dbReference>